<reference evidence="2 3" key="1">
    <citation type="submission" date="2024-02" db="EMBL/GenBank/DDBJ databases">
        <title>de novo genome assembly of Solanum bulbocastanum strain 11H21.</title>
        <authorList>
            <person name="Hosaka A.J."/>
        </authorList>
    </citation>
    <scope>NUCLEOTIDE SEQUENCE [LARGE SCALE GENOMIC DNA]</scope>
    <source>
        <tissue evidence="2">Young leaves</tissue>
    </source>
</reference>
<dbReference type="Pfam" id="PF02992">
    <property type="entry name" value="Transposase_21"/>
    <property type="match status" value="1"/>
</dbReference>
<proteinExistence type="predicted"/>
<dbReference type="AlphaFoldDB" id="A0AAN8TUK1"/>
<evidence type="ECO:0000259" key="1">
    <source>
        <dbReference type="Pfam" id="PF13952"/>
    </source>
</evidence>
<dbReference type="EMBL" id="JBANQN010000004">
    <property type="protein sequence ID" value="KAK6791777.1"/>
    <property type="molecule type" value="Genomic_DNA"/>
</dbReference>
<dbReference type="PANTHER" id="PTHR48258">
    <property type="entry name" value="DUF4218 DOMAIN-CONTAINING PROTEIN-RELATED"/>
    <property type="match status" value="1"/>
</dbReference>
<evidence type="ECO:0000313" key="3">
    <source>
        <dbReference type="Proteomes" id="UP001371456"/>
    </source>
</evidence>
<gene>
    <name evidence="2" type="ORF">RDI58_010858</name>
</gene>
<feature type="domain" description="DUF4216" evidence="1">
    <location>
        <begin position="198"/>
        <end position="254"/>
    </location>
</feature>
<keyword evidence="3" id="KW-1185">Reference proteome</keyword>
<accession>A0AAN8TUK1</accession>
<dbReference type="Proteomes" id="UP001371456">
    <property type="component" value="Unassembled WGS sequence"/>
</dbReference>
<dbReference type="InterPro" id="IPR004242">
    <property type="entry name" value="Transposase_21"/>
</dbReference>
<dbReference type="InterPro" id="IPR025312">
    <property type="entry name" value="DUF4216"/>
</dbReference>
<dbReference type="Pfam" id="PF13952">
    <property type="entry name" value="DUF4216"/>
    <property type="match status" value="1"/>
</dbReference>
<sequence length="254" mass="29290">MENQCKKDSSQEWNKDRVLRHPADFEAWKPFDIRHSKFANDPRNVWLGLASYGFNPFGTMRSVYTTWPVILMPYNLPPWLCMKEEFFILSLLIPGSKGPKNYIDFFLEPLIEELNDLWSVGIEIIDSFSKETFQLYLRKLKSYVRNLSCPEGSIAEAYIAIVNKIWSTITKKSYGSTSDSAPKSGNITYYGRLNDIVELNYYEKVVLFKCDWVDVTQGRGVMKDDFGFTVVNFSHLIHSGGRISDEPFVFPGQA</sequence>
<dbReference type="PANTHER" id="PTHR48258:SF5">
    <property type="match status" value="1"/>
</dbReference>
<organism evidence="2 3">
    <name type="scientific">Solanum bulbocastanum</name>
    <name type="common">Wild potato</name>
    <dbReference type="NCBI Taxonomy" id="147425"/>
    <lineage>
        <taxon>Eukaryota</taxon>
        <taxon>Viridiplantae</taxon>
        <taxon>Streptophyta</taxon>
        <taxon>Embryophyta</taxon>
        <taxon>Tracheophyta</taxon>
        <taxon>Spermatophyta</taxon>
        <taxon>Magnoliopsida</taxon>
        <taxon>eudicotyledons</taxon>
        <taxon>Gunneridae</taxon>
        <taxon>Pentapetalae</taxon>
        <taxon>asterids</taxon>
        <taxon>lamiids</taxon>
        <taxon>Solanales</taxon>
        <taxon>Solanaceae</taxon>
        <taxon>Solanoideae</taxon>
        <taxon>Solaneae</taxon>
        <taxon>Solanum</taxon>
    </lineage>
</organism>
<name>A0AAN8TUK1_SOLBU</name>
<evidence type="ECO:0000313" key="2">
    <source>
        <dbReference type="EMBL" id="KAK6791777.1"/>
    </source>
</evidence>
<protein>
    <recommendedName>
        <fullName evidence="1">DUF4216 domain-containing protein</fullName>
    </recommendedName>
</protein>
<comment type="caution">
    <text evidence="2">The sequence shown here is derived from an EMBL/GenBank/DDBJ whole genome shotgun (WGS) entry which is preliminary data.</text>
</comment>